<organism evidence="2 3">
    <name type="scientific">Moraxella nasicaprae</name>
    <dbReference type="NCBI Taxonomy" id="2904122"/>
    <lineage>
        <taxon>Bacteria</taxon>
        <taxon>Pseudomonadati</taxon>
        <taxon>Pseudomonadota</taxon>
        <taxon>Gammaproteobacteria</taxon>
        <taxon>Moraxellales</taxon>
        <taxon>Moraxellaceae</taxon>
        <taxon>Moraxella</taxon>
    </lineage>
</organism>
<gene>
    <name evidence="2" type="ORF">LU297_09070</name>
</gene>
<feature type="transmembrane region" description="Helical" evidence="1">
    <location>
        <begin position="278"/>
        <end position="300"/>
    </location>
</feature>
<feature type="transmembrane region" description="Helical" evidence="1">
    <location>
        <begin position="139"/>
        <end position="160"/>
    </location>
</feature>
<evidence type="ECO:0000313" key="3">
    <source>
        <dbReference type="Proteomes" id="UP001063782"/>
    </source>
</evidence>
<reference evidence="2" key="1">
    <citation type="submission" date="2021-12" db="EMBL/GenBank/DDBJ databases">
        <title>taxonomy of Moraxella sp. ZY201224.</title>
        <authorList>
            <person name="Li F."/>
        </authorList>
    </citation>
    <scope>NUCLEOTIDE SEQUENCE</scope>
    <source>
        <strain evidence="2">ZY201224</strain>
    </source>
</reference>
<feature type="transmembrane region" description="Helical" evidence="1">
    <location>
        <begin position="6"/>
        <end position="21"/>
    </location>
</feature>
<dbReference type="Pfam" id="PF03956">
    <property type="entry name" value="Lys_export"/>
    <property type="match status" value="1"/>
</dbReference>
<keyword evidence="1" id="KW-1133">Transmembrane helix</keyword>
<evidence type="ECO:0000256" key="1">
    <source>
        <dbReference type="SAM" id="Phobius"/>
    </source>
</evidence>
<dbReference type="RefSeq" id="WP_263076192.1">
    <property type="nucleotide sequence ID" value="NZ_CP089977.1"/>
</dbReference>
<keyword evidence="1" id="KW-0472">Membrane</keyword>
<sequence>MQGLMTLFLILSPMFVGFALPSHHKVVALSERLLGYIVFALLIIIGIELGLEKNFTKELSNIVQYVGVLLLLTIGLGSISLIAFDKITHRRQQQQTARTNPQHQPSLTGSLAQLGCLAGGFILAKILPTHLLPPNGSTTALLMALLLLVGISLKGSGVSLRQAILNKQGLQISIIFILSTLFAGVIFASIFGEVSLFKGLALASGFGWYSLSGSIMTDNYGAIWGSVALLNDLGREIIALIFIPVVMRYSASSAIGLGGVTSLDFTLPTIINAGGTQIMPVVISFGFITNVISPILMVFFSSLG</sequence>
<proteinExistence type="predicted"/>
<feature type="transmembrane region" description="Helical" evidence="1">
    <location>
        <begin position="63"/>
        <end position="84"/>
    </location>
</feature>
<protein>
    <submittedName>
        <fullName evidence="2">Lysine exporter LysO family protein</fullName>
    </submittedName>
</protein>
<feature type="transmembrane region" description="Helical" evidence="1">
    <location>
        <begin position="33"/>
        <end position="51"/>
    </location>
</feature>
<dbReference type="PANTHER" id="PTHR35804:SF1">
    <property type="entry name" value="LYSINE EXPORTER LYSO"/>
    <property type="match status" value="1"/>
</dbReference>
<keyword evidence="3" id="KW-1185">Reference proteome</keyword>
<dbReference type="InterPro" id="IPR005642">
    <property type="entry name" value="LysO"/>
</dbReference>
<accession>A0ABY6F3M2</accession>
<feature type="transmembrane region" description="Helical" evidence="1">
    <location>
        <begin position="105"/>
        <end position="127"/>
    </location>
</feature>
<dbReference type="EMBL" id="CP089977">
    <property type="protein sequence ID" value="UXZ04701.1"/>
    <property type="molecule type" value="Genomic_DNA"/>
</dbReference>
<keyword evidence="1" id="KW-0812">Transmembrane</keyword>
<evidence type="ECO:0000313" key="2">
    <source>
        <dbReference type="EMBL" id="UXZ04701.1"/>
    </source>
</evidence>
<name>A0ABY6F3M2_9GAMM</name>
<dbReference type="Proteomes" id="UP001063782">
    <property type="component" value="Chromosome"/>
</dbReference>
<feature type="transmembrane region" description="Helical" evidence="1">
    <location>
        <begin position="211"/>
        <end position="230"/>
    </location>
</feature>
<dbReference type="PANTHER" id="PTHR35804">
    <property type="entry name" value="LYSINE EXPORTER LYSO"/>
    <property type="match status" value="1"/>
</dbReference>
<feature type="transmembrane region" description="Helical" evidence="1">
    <location>
        <begin position="172"/>
        <end position="191"/>
    </location>
</feature>